<feature type="transmembrane region" description="Helical" evidence="1">
    <location>
        <begin position="559"/>
        <end position="579"/>
    </location>
</feature>
<feature type="transmembrane region" description="Helical" evidence="1">
    <location>
        <begin position="299"/>
        <end position="319"/>
    </location>
</feature>
<organism evidence="2">
    <name type="scientific">Cladocopium goreaui</name>
    <dbReference type="NCBI Taxonomy" id="2562237"/>
    <lineage>
        <taxon>Eukaryota</taxon>
        <taxon>Sar</taxon>
        <taxon>Alveolata</taxon>
        <taxon>Dinophyceae</taxon>
        <taxon>Suessiales</taxon>
        <taxon>Symbiodiniaceae</taxon>
        <taxon>Cladocopium</taxon>
    </lineage>
</organism>
<keyword evidence="1" id="KW-1133">Transmembrane helix</keyword>
<feature type="transmembrane region" description="Helical" evidence="1">
    <location>
        <begin position="62"/>
        <end position="79"/>
    </location>
</feature>
<feature type="transmembrane region" description="Helical" evidence="1">
    <location>
        <begin position="664"/>
        <end position="680"/>
    </location>
</feature>
<gene>
    <name evidence="2" type="ORF">C1SCF055_LOCUS29033</name>
</gene>
<keyword evidence="1" id="KW-0472">Membrane</keyword>
<dbReference type="Proteomes" id="UP001152797">
    <property type="component" value="Unassembled WGS sequence"/>
</dbReference>
<reference evidence="3 4" key="2">
    <citation type="submission" date="2024-05" db="EMBL/GenBank/DDBJ databases">
        <authorList>
            <person name="Chen Y."/>
            <person name="Shah S."/>
            <person name="Dougan E. K."/>
            <person name="Thang M."/>
            <person name="Chan C."/>
        </authorList>
    </citation>
    <scope>NUCLEOTIDE SEQUENCE [LARGE SCALE GENOMIC DNA]</scope>
</reference>
<feature type="transmembrane region" description="Helical" evidence="1">
    <location>
        <begin position="91"/>
        <end position="117"/>
    </location>
</feature>
<proteinExistence type="predicted"/>
<dbReference type="OrthoDB" id="430993at2759"/>
<protein>
    <submittedName>
        <fullName evidence="2">Uncharacterized protein</fullName>
    </submittedName>
</protein>
<dbReference type="EMBL" id="CAMXCT030003223">
    <property type="protein sequence ID" value="CAL4790454.1"/>
    <property type="molecule type" value="Genomic_DNA"/>
</dbReference>
<evidence type="ECO:0000256" key="1">
    <source>
        <dbReference type="SAM" id="Phobius"/>
    </source>
</evidence>
<dbReference type="AlphaFoldDB" id="A0A9P1D2I0"/>
<sequence>MWQIADEPMVEARRKPPRYSIVQNRAGRVSSLERETLLANGETGENPTERTKWTVRMPFTKYYWQLAYIISAYMPEIRVNPEGVYMVSVHFVVMAMCLVVFLILLGPFLVPFAILCAMWDSDRKCHDRLLLLLMLGLALLPPYLLWTMTMVAFQKETLQEFRKAENSMLELCGPYVCLLISSLVFLADVCQCSIEKGIAKMVLDEMDELNVIRKSGDRAADSDSNLAGQLLEIIHYIDTQIYENVQFWPSRSLTSKFMKVMQQILVAVNNDKQEMTELELGQILKQESMSPQQASPLQLLVLMVCSLGPAFFPTIWRFLTDCEDVFFSMNDGVKHCQRAYLLMAFASSAHLISSCCDLNENLDRMELSQLATLFLAAPFKRRQMLTTTYQSCFKRLILRPFQMEEANLVETVDLIEAEKLDHDNLLRKTLAEGFRHLRYELSTLQSFLQVLQIDNKSIPAEATPKGEAITSKQPDFGEDDPCAYGVTGDGNDHVEGFNCLQITFPETRKFALLQLFARADCLVLEVKSQVVLFALTIIMVMCAVILAFSVGLIHGQHAITPWFCVLFLPCILAAMLQIMNKLVKLDVHLYEDTLKILQSWRERMERWRYEFTIDKAIGDKRMQLDSFFTSLIDPVAGLIDYTKNWQNRVQLLGHNASSSRRNRMLLSFVMYLVIVLWHFLTQKAWFIELQQDLREIAFSQGISF</sequence>
<dbReference type="EMBL" id="CAMXCT020003223">
    <property type="protein sequence ID" value="CAL1156517.1"/>
    <property type="molecule type" value="Genomic_DNA"/>
</dbReference>
<feature type="transmembrane region" description="Helical" evidence="1">
    <location>
        <begin position="129"/>
        <end position="153"/>
    </location>
</feature>
<evidence type="ECO:0000313" key="2">
    <source>
        <dbReference type="EMBL" id="CAI4003142.1"/>
    </source>
</evidence>
<accession>A0A9P1D2I0</accession>
<keyword evidence="1" id="KW-0812">Transmembrane</keyword>
<comment type="caution">
    <text evidence="2">The sequence shown here is derived from an EMBL/GenBank/DDBJ whole genome shotgun (WGS) entry which is preliminary data.</text>
</comment>
<reference evidence="2" key="1">
    <citation type="submission" date="2022-10" db="EMBL/GenBank/DDBJ databases">
        <authorList>
            <person name="Chen Y."/>
            <person name="Dougan E. K."/>
            <person name="Chan C."/>
            <person name="Rhodes N."/>
            <person name="Thang M."/>
        </authorList>
    </citation>
    <scope>NUCLEOTIDE SEQUENCE</scope>
</reference>
<evidence type="ECO:0000313" key="3">
    <source>
        <dbReference type="EMBL" id="CAL4790454.1"/>
    </source>
</evidence>
<name>A0A9P1D2I0_9DINO</name>
<keyword evidence="4" id="KW-1185">Reference proteome</keyword>
<dbReference type="EMBL" id="CAMXCT010003223">
    <property type="protein sequence ID" value="CAI4003142.1"/>
    <property type="molecule type" value="Genomic_DNA"/>
</dbReference>
<feature type="transmembrane region" description="Helical" evidence="1">
    <location>
        <begin position="530"/>
        <end position="553"/>
    </location>
</feature>
<evidence type="ECO:0000313" key="4">
    <source>
        <dbReference type="Proteomes" id="UP001152797"/>
    </source>
</evidence>